<feature type="domain" description="SGS" evidence="1">
    <location>
        <begin position="94"/>
        <end position="187"/>
    </location>
</feature>
<keyword evidence="4" id="KW-1185">Reference proteome</keyword>
<accession>A0A8R1Z8Q9</accession>
<name>A0A8R1Z8Q9_PRIPA</name>
<evidence type="ECO:0008006" key="5">
    <source>
        <dbReference type="Google" id="ProtNLM"/>
    </source>
</evidence>
<dbReference type="PROSITE" id="PS51203">
    <property type="entry name" value="CS"/>
    <property type="match status" value="1"/>
</dbReference>
<sequence length="187" mass="21002">MSLPRHDLFQTDFLVTLTIFKKGCTLDDCKVSFSSRQITVRTGEDVIFVGELGGEVKKDEITVKVTPSKVEVGLPKEVAGRWNNLIEKKEEAETSTVVRPDGGKKNWDKIEKEAVKEEEEEETTGDAAVHKMFKKIYGDANDDVKKAMMKSYQESGGTVLSTNWAEIGSKKTEVKAPDSMEYKKFEQ</sequence>
<dbReference type="GO" id="GO:0051087">
    <property type="term" value="F:protein-folding chaperone binding"/>
    <property type="evidence" value="ECO:0007669"/>
    <property type="project" value="InterPro"/>
</dbReference>
<evidence type="ECO:0000259" key="2">
    <source>
        <dbReference type="PROSITE" id="PS51203"/>
    </source>
</evidence>
<gene>
    <name evidence="3" type="primary">WBGene00304363</name>
</gene>
<dbReference type="Gene3D" id="2.60.40.790">
    <property type="match status" value="1"/>
</dbReference>
<dbReference type="AlphaFoldDB" id="A0A8R1Z8Q9"/>
<dbReference type="Proteomes" id="UP000005239">
    <property type="component" value="Unassembled WGS sequence"/>
</dbReference>
<proteinExistence type="predicted"/>
<dbReference type="Pfam" id="PF05002">
    <property type="entry name" value="SGS"/>
    <property type="match status" value="1"/>
</dbReference>
<dbReference type="InterPro" id="IPR007052">
    <property type="entry name" value="CS_dom"/>
</dbReference>
<dbReference type="SUPFAM" id="SSF49764">
    <property type="entry name" value="HSP20-like chaperones"/>
    <property type="match status" value="1"/>
</dbReference>
<dbReference type="InterPro" id="IPR007699">
    <property type="entry name" value="SGS_dom"/>
</dbReference>
<feature type="domain" description="CS" evidence="2">
    <location>
        <begin position="1"/>
        <end position="86"/>
    </location>
</feature>
<dbReference type="InterPro" id="IPR008978">
    <property type="entry name" value="HSP20-like_chaperone"/>
</dbReference>
<evidence type="ECO:0000313" key="4">
    <source>
        <dbReference type="Proteomes" id="UP000005239"/>
    </source>
</evidence>
<reference evidence="4" key="1">
    <citation type="journal article" date="2008" name="Nat. Genet.">
        <title>The Pristionchus pacificus genome provides a unique perspective on nematode lifestyle and parasitism.</title>
        <authorList>
            <person name="Dieterich C."/>
            <person name="Clifton S.W."/>
            <person name="Schuster L.N."/>
            <person name="Chinwalla A."/>
            <person name="Delehaunty K."/>
            <person name="Dinkelacker I."/>
            <person name="Fulton L."/>
            <person name="Fulton R."/>
            <person name="Godfrey J."/>
            <person name="Minx P."/>
            <person name="Mitreva M."/>
            <person name="Roeseler W."/>
            <person name="Tian H."/>
            <person name="Witte H."/>
            <person name="Yang S.P."/>
            <person name="Wilson R.K."/>
            <person name="Sommer R.J."/>
        </authorList>
    </citation>
    <scope>NUCLEOTIDE SEQUENCE [LARGE SCALE GENOMIC DNA]</scope>
    <source>
        <strain evidence="4">PS312</strain>
    </source>
</reference>
<dbReference type="PROSITE" id="PS51048">
    <property type="entry name" value="SGS"/>
    <property type="match status" value="1"/>
</dbReference>
<dbReference type="PANTHER" id="PTHR45862">
    <property type="entry name" value="PROTEIN SGT1 HOMOLOG"/>
    <property type="match status" value="1"/>
</dbReference>
<dbReference type="EnsemblMetazoa" id="PPA46584.1">
    <property type="protein sequence ID" value="PPA46584.1"/>
    <property type="gene ID" value="WBGene00304363"/>
</dbReference>
<protein>
    <recommendedName>
        <fullName evidence="5">SGS domain-containing protein</fullName>
    </recommendedName>
</protein>
<dbReference type="InterPro" id="IPR044563">
    <property type="entry name" value="Sgt1-like"/>
</dbReference>
<dbReference type="OMA" id="HVFVTIL"/>
<dbReference type="Pfam" id="PF04969">
    <property type="entry name" value="CS"/>
    <property type="match status" value="1"/>
</dbReference>
<dbReference type="CDD" id="cd06466">
    <property type="entry name" value="p23_CS_SGT1_like"/>
    <property type="match status" value="1"/>
</dbReference>
<evidence type="ECO:0000259" key="1">
    <source>
        <dbReference type="PROSITE" id="PS51048"/>
    </source>
</evidence>
<evidence type="ECO:0000313" key="3">
    <source>
        <dbReference type="EnsemblMetazoa" id="PPA46584.1"/>
    </source>
</evidence>
<dbReference type="OrthoDB" id="1898560at2759"/>
<organism evidence="3 4">
    <name type="scientific">Pristionchus pacificus</name>
    <name type="common">Parasitic nematode worm</name>
    <dbReference type="NCBI Taxonomy" id="54126"/>
    <lineage>
        <taxon>Eukaryota</taxon>
        <taxon>Metazoa</taxon>
        <taxon>Ecdysozoa</taxon>
        <taxon>Nematoda</taxon>
        <taxon>Chromadorea</taxon>
        <taxon>Rhabditida</taxon>
        <taxon>Rhabditina</taxon>
        <taxon>Diplogasteromorpha</taxon>
        <taxon>Diplogasteroidea</taxon>
        <taxon>Neodiplogasteridae</taxon>
        <taxon>Pristionchus</taxon>
    </lineage>
</organism>
<reference evidence="3" key="2">
    <citation type="submission" date="2022-06" db="UniProtKB">
        <authorList>
            <consortium name="EnsemblMetazoa"/>
        </authorList>
    </citation>
    <scope>IDENTIFICATION</scope>
    <source>
        <strain evidence="3">PS312</strain>
    </source>
</reference>